<comment type="subcellular location">
    <subcellularLocation>
        <location evidence="1">Cell membrane</location>
        <topology evidence="1">Multi-pass membrane protein</topology>
    </subcellularLocation>
</comment>
<keyword evidence="11" id="KW-0808">Transferase</keyword>
<dbReference type="GO" id="GO:0016740">
    <property type="term" value="F:transferase activity"/>
    <property type="evidence" value="ECO:0007669"/>
    <property type="project" value="UniProtKB-KW"/>
</dbReference>
<feature type="transmembrane region" description="Helical" evidence="9">
    <location>
        <begin position="70"/>
        <end position="89"/>
    </location>
</feature>
<dbReference type="RefSeq" id="WP_209750548.1">
    <property type="nucleotide sequence ID" value="NZ_JBHSMH010000030.1"/>
</dbReference>
<keyword evidence="4 8" id="KW-1003">Cell membrane</keyword>
<evidence type="ECO:0000256" key="9">
    <source>
        <dbReference type="SAM" id="Phobius"/>
    </source>
</evidence>
<dbReference type="PIRSF" id="PIRSF005091">
    <property type="entry name" value="Mmb_sulf_HI1246"/>
    <property type="match status" value="1"/>
</dbReference>
<proteinExistence type="inferred from homology"/>
<accession>A0ABW0LU79</accession>
<keyword evidence="7 8" id="KW-0472">Membrane</keyword>
<comment type="similarity">
    <text evidence="3 8">Belongs to the LTA synthase family.</text>
</comment>
<evidence type="ECO:0000256" key="5">
    <source>
        <dbReference type="ARBA" id="ARBA00022692"/>
    </source>
</evidence>
<evidence type="ECO:0000256" key="2">
    <source>
        <dbReference type="ARBA" id="ARBA00004936"/>
    </source>
</evidence>
<evidence type="ECO:0000256" key="6">
    <source>
        <dbReference type="ARBA" id="ARBA00022989"/>
    </source>
</evidence>
<organism evidence="11 12">
    <name type="scientific">Cohnella suwonensis</name>
    <dbReference type="NCBI Taxonomy" id="696072"/>
    <lineage>
        <taxon>Bacteria</taxon>
        <taxon>Bacillati</taxon>
        <taxon>Bacillota</taxon>
        <taxon>Bacilli</taxon>
        <taxon>Bacillales</taxon>
        <taxon>Paenibacillaceae</taxon>
        <taxon>Cohnella</taxon>
    </lineage>
</organism>
<keyword evidence="12" id="KW-1185">Reference proteome</keyword>
<feature type="transmembrane region" description="Helical" evidence="9">
    <location>
        <begin position="12"/>
        <end position="35"/>
    </location>
</feature>
<dbReference type="InterPro" id="IPR017850">
    <property type="entry name" value="Alkaline_phosphatase_core_sf"/>
</dbReference>
<comment type="pathway">
    <text evidence="2">Cell wall biogenesis; lipoteichoic acid biosynthesis.</text>
</comment>
<dbReference type="EC" id="2.7.8.-" evidence="11"/>
<dbReference type="Proteomes" id="UP001596105">
    <property type="component" value="Unassembled WGS sequence"/>
</dbReference>
<evidence type="ECO:0000256" key="4">
    <source>
        <dbReference type="ARBA" id="ARBA00022475"/>
    </source>
</evidence>
<dbReference type="CDD" id="cd16015">
    <property type="entry name" value="LTA_synthase"/>
    <property type="match status" value="1"/>
</dbReference>
<gene>
    <name evidence="11" type="ORF">ACFPPD_11530</name>
</gene>
<dbReference type="InterPro" id="IPR000917">
    <property type="entry name" value="Sulfatase_N"/>
</dbReference>
<keyword evidence="6 9" id="KW-1133">Transmembrane helix</keyword>
<dbReference type="PANTHER" id="PTHR47371">
    <property type="entry name" value="LIPOTEICHOIC ACID SYNTHASE"/>
    <property type="match status" value="1"/>
</dbReference>
<dbReference type="InterPro" id="IPR012160">
    <property type="entry name" value="LtaS-like"/>
</dbReference>
<evidence type="ECO:0000313" key="11">
    <source>
        <dbReference type="EMBL" id="MFC5469354.1"/>
    </source>
</evidence>
<dbReference type="Gene3D" id="3.30.1120.170">
    <property type="match status" value="1"/>
</dbReference>
<evidence type="ECO:0000256" key="7">
    <source>
        <dbReference type="ARBA" id="ARBA00023136"/>
    </source>
</evidence>
<dbReference type="PANTHER" id="PTHR47371:SF3">
    <property type="entry name" value="PHOSPHOGLYCEROL TRANSFERASE I"/>
    <property type="match status" value="1"/>
</dbReference>
<feature type="transmembrane region" description="Helical" evidence="9">
    <location>
        <begin position="156"/>
        <end position="174"/>
    </location>
</feature>
<evidence type="ECO:0000313" key="12">
    <source>
        <dbReference type="Proteomes" id="UP001596105"/>
    </source>
</evidence>
<evidence type="ECO:0000256" key="3">
    <source>
        <dbReference type="ARBA" id="ARBA00009983"/>
    </source>
</evidence>
<feature type="transmembrane region" description="Helical" evidence="9">
    <location>
        <begin position="118"/>
        <end position="136"/>
    </location>
</feature>
<comment type="caution">
    <text evidence="11">The sequence shown here is derived from an EMBL/GenBank/DDBJ whole genome shotgun (WGS) entry which is preliminary data.</text>
</comment>
<name>A0ABW0LU79_9BACL</name>
<evidence type="ECO:0000256" key="8">
    <source>
        <dbReference type="PIRNR" id="PIRNR005091"/>
    </source>
</evidence>
<dbReference type="Gene3D" id="3.40.720.10">
    <property type="entry name" value="Alkaline Phosphatase, subunit A"/>
    <property type="match status" value="1"/>
</dbReference>
<dbReference type="Pfam" id="PF00884">
    <property type="entry name" value="Sulfatase"/>
    <property type="match status" value="1"/>
</dbReference>
<feature type="transmembrane region" description="Helical" evidence="9">
    <location>
        <begin position="41"/>
        <end position="63"/>
    </location>
</feature>
<evidence type="ECO:0000256" key="1">
    <source>
        <dbReference type="ARBA" id="ARBA00004651"/>
    </source>
</evidence>
<sequence>MYRAYASKVGGWLAKPFIFFTIIMAAKILLARYVVFDSSSVWLQLFTGIPSVWVLFCLIEWLAPKRKLGVYVAVNLVLTSIFFAVIMYYKYFGVIVTYHALQQVGQVTEVKGSVFSLLHPYFLFIYTDIVAFLLLFMNRRFRKWGKSRAVRESNVLISAIFFLSAAISVMNVWIHRDSINELKQAENMGIINYEVYAILSSFTEKVEDPSNATPEAIAKLKGTSEQAAPLYWGKAQGRNLIVLQVEAMQNFLLNRTIDGQEITPVMNELAKNHFYFPRFYQQVGQGNTSDAEFVVNTSFYVPQHGAASQDYGNLALPSMPKELAAHGYQTATFHTNDVQFWNRKQLYAALGFDKYYDAKFFGDEDVVFFGASDEVLYDKTADELLKMSQSGKPFYSQVITMSSHHPFDIPERKIRFKLPERYEGTLVGDYIESQNYADYALGLFIDKLKKNGLWDKSVIVIYGDHMGLPIYSLSDHEKSLMEELYGREYKFPEMMNIPLTIMAPGADEPKVFPQTGGQVDIFPTVANLLGVSLKDHIHFGQDLLNQTSNLLPQRYYLPSGSFVNDKGIFVPGLQYVDGANFPFDGAKAAKSDSTEDEYNRALELLRLSDSYVQSLPKHD</sequence>
<evidence type="ECO:0000259" key="10">
    <source>
        <dbReference type="Pfam" id="PF00884"/>
    </source>
</evidence>
<dbReference type="InterPro" id="IPR050448">
    <property type="entry name" value="OpgB/LTA_synthase_biosynth"/>
</dbReference>
<reference evidence="12" key="1">
    <citation type="journal article" date="2019" name="Int. J. Syst. Evol. Microbiol.">
        <title>The Global Catalogue of Microorganisms (GCM) 10K type strain sequencing project: providing services to taxonomists for standard genome sequencing and annotation.</title>
        <authorList>
            <consortium name="The Broad Institute Genomics Platform"/>
            <consortium name="The Broad Institute Genome Sequencing Center for Infectious Disease"/>
            <person name="Wu L."/>
            <person name="Ma J."/>
        </authorList>
    </citation>
    <scope>NUCLEOTIDE SEQUENCE [LARGE SCALE GENOMIC DNA]</scope>
    <source>
        <strain evidence="12">CCUG 57113</strain>
    </source>
</reference>
<protein>
    <submittedName>
        <fullName evidence="11">LTA synthase family protein</fullName>
        <ecNumber evidence="11">2.7.8.-</ecNumber>
    </submittedName>
</protein>
<feature type="domain" description="Sulfatase N-terminal" evidence="10">
    <location>
        <begin position="238"/>
        <end position="531"/>
    </location>
</feature>
<dbReference type="SUPFAM" id="SSF53649">
    <property type="entry name" value="Alkaline phosphatase-like"/>
    <property type="match status" value="1"/>
</dbReference>
<keyword evidence="5 9" id="KW-0812">Transmembrane</keyword>
<dbReference type="EMBL" id="JBHSMH010000030">
    <property type="protein sequence ID" value="MFC5469354.1"/>
    <property type="molecule type" value="Genomic_DNA"/>
</dbReference>